<dbReference type="Pfam" id="PF23784">
    <property type="entry name" value="Smaco_capsid"/>
    <property type="match status" value="1"/>
</dbReference>
<protein>
    <submittedName>
        <fullName evidence="1">Capsid protein</fullName>
    </submittedName>
</protein>
<accession>A0AAU6S500</accession>
<dbReference type="EMBL" id="PP410056">
    <property type="protein sequence ID" value="WZK92799.1"/>
    <property type="molecule type" value="Genomic_DNA"/>
</dbReference>
<sequence length="292" mass="32403">MTTKGASFSYEEVIDLHTESDRVTVIGIHTPTGDTPRRMAPGLFSQFKKFRYLGCSVMMVPAATLPVDPLGVSYESGEVPHIDPRDMLNPILFHGCHGNDLGNILNRIYSANSVEGSDLSQILGTDSTTLWSMFNSEEGTGTIPDPGLSLLEALYYRALTDRTWQKANIQRGFKKRGLHPRVYTLATNMQLMGEALYSGRYNAPAPFEGDDATDPYLGDGFDVTDPSSNPVRFFTPRTQRLGWLDTRTVVGYDSKQSLGFIPDVIADSKIEGVIKDGTDSRCYRGFKNRRCH</sequence>
<organism evidence="1">
    <name type="scientific">Myotis mistacinus feces associated smacovirus 1</name>
    <dbReference type="NCBI Taxonomy" id="3139999"/>
    <lineage>
        <taxon>Viruses</taxon>
        <taxon>Monodnaviria</taxon>
        <taxon>Shotokuvirae</taxon>
        <taxon>Cressdnaviricota</taxon>
        <taxon>Arfiviricetes</taxon>
        <taxon>Cremevirales</taxon>
        <taxon>Smacoviridae</taxon>
    </lineage>
</organism>
<evidence type="ECO:0000313" key="1">
    <source>
        <dbReference type="EMBL" id="WZK92799.1"/>
    </source>
</evidence>
<dbReference type="InterPro" id="IPR057000">
    <property type="entry name" value="Smaco_capsid"/>
</dbReference>
<reference evidence="1" key="1">
    <citation type="journal article" date="2024" name="Microbiol. Spectr.">
        <title>Full-genome sequencing of dozens of new DNA viruses found in Spanish bat feces.</title>
        <authorList>
            <person name="Buigues J."/>
            <person name="Vinals A."/>
            <person name="Martinez-Recio R."/>
            <person name="Monros J.S."/>
            <person name="Sanjuan R."/>
            <person name="Cuevas J.M."/>
        </authorList>
    </citation>
    <scope>NUCLEOTIDE SEQUENCE</scope>
    <source>
        <strain evidence="1">MAVG13</strain>
    </source>
</reference>
<proteinExistence type="predicted"/>
<name>A0AAU6S500_9VIRU</name>
<reference evidence="1" key="2">
    <citation type="submission" date="2024-02" db="EMBL/GenBank/DDBJ databases">
        <authorList>
            <person name="Buigues J."/>
            <person name="Vinals A."/>
            <person name="Martinez-Recio R."/>
            <person name="S Monros J."/>
            <person name="Sanjuan R."/>
            <person name="Cuevas J.M."/>
        </authorList>
    </citation>
    <scope>NUCLEOTIDE SEQUENCE</scope>
    <source>
        <strain evidence="1">MAVG13</strain>
    </source>
</reference>